<feature type="domain" description="Proline dehydrogenase" evidence="2">
    <location>
        <begin position="17"/>
        <end position="269"/>
    </location>
</feature>
<reference evidence="3" key="1">
    <citation type="journal article" date="2020" name="Nature">
        <title>Giant virus diversity and host interactions through global metagenomics.</title>
        <authorList>
            <person name="Schulz F."/>
            <person name="Roux S."/>
            <person name="Paez-Espino D."/>
            <person name="Jungbluth S."/>
            <person name="Walsh D.A."/>
            <person name="Denef V.J."/>
            <person name="McMahon K.D."/>
            <person name="Konstantinidis K.T."/>
            <person name="Eloe-Fadrosh E.A."/>
            <person name="Kyrpides N.C."/>
            <person name="Woyke T."/>
        </authorList>
    </citation>
    <scope>NUCLEOTIDE SEQUENCE</scope>
    <source>
        <strain evidence="3">GVMAG-S-1040241-154</strain>
    </source>
</reference>
<accession>A0A6C0JUG3</accession>
<protein>
    <recommendedName>
        <fullName evidence="2">Proline dehydrogenase domain-containing protein</fullName>
    </recommendedName>
</protein>
<proteinExistence type="predicted"/>
<dbReference type="GO" id="GO:0005739">
    <property type="term" value="C:mitochondrion"/>
    <property type="evidence" value="ECO:0007669"/>
    <property type="project" value="TreeGrafter"/>
</dbReference>
<evidence type="ECO:0000259" key="2">
    <source>
        <dbReference type="Pfam" id="PF01619"/>
    </source>
</evidence>
<keyword evidence="1" id="KW-0560">Oxidoreductase</keyword>
<evidence type="ECO:0000313" key="3">
    <source>
        <dbReference type="EMBL" id="QHU07344.1"/>
    </source>
</evidence>
<dbReference type="GO" id="GO:0004657">
    <property type="term" value="F:proline dehydrogenase activity"/>
    <property type="evidence" value="ECO:0007669"/>
    <property type="project" value="InterPro"/>
</dbReference>
<dbReference type="Pfam" id="PF01619">
    <property type="entry name" value="Pro_dh"/>
    <property type="match status" value="1"/>
</dbReference>
<dbReference type="SUPFAM" id="SSF51730">
    <property type="entry name" value="FAD-linked oxidoreductase"/>
    <property type="match status" value="1"/>
</dbReference>
<dbReference type="AlphaFoldDB" id="A0A6C0JUG3"/>
<organism evidence="3">
    <name type="scientific">viral metagenome</name>
    <dbReference type="NCBI Taxonomy" id="1070528"/>
    <lineage>
        <taxon>unclassified sequences</taxon>
        <taxon>metagenomes</taxon>
        <taxon>organismal metagenomes</taxon>
    </lineage>
</organism>
<dbReference type="GO" id="GO:0010133">
    <property type="term" value="P:L-proline catabolic process to L-glutamate"/>
    <property type="evidence" value="ECO:0007669"/>
    <property type="project" value="TreeGrafter"/>
</dbReference>
<dbReference type="GO" id="GO:0071949">
    <property type="term" value="F:FAD binding"/>
    <property type="evidence" value="ECO:0007669"/>
    <property type="project" value="TreeGrafter"/>
</dbReference>
<dbReference type="PANTHER" id="PTHR13914:SF0">
    <property type="entry name" value="PROLINE DEHYDROGENASE 1, MITOCHONDRIAL"/>
    <property type="match status" value="1"/>
</dbReference>
<dbReference type="InterPro" id="IPR029041">
    <property type="entry name" value="FAD-linked_oxidoreductase-like"/>
</dbReference>
<dbReference type="EMBL" id="MN740684">
    <property type="protein sequence ID" value="QHU07344.1"/>
    <property type="molecule type" value="Genomic_DNA"/>
</dbReference>
<dbReference type="InterPro" id="IPR002872">
    <property type="entry name" value="Proline_DH_dom"/>
</dbReference>
<dbReference type="InterPro" id="IPR015659">
    <property type="entry name" value="Proline_oxidase"/>
</dbReference>
<dbReference type="PANTHER" id="PTHR13914">
    <property type="entry name" value="PROLINE OXIDASE"/>
    <property type="match status" value="1"/>
</dbReference>
<evidence type="ECO:0000256" key="1">
    <source>
        <dbReference type="ARBA" id="ARBA00023002"/>
    </source>
</evidence>
<dbReference type="Gene3D" id="3.20.20.220">
    <property type="match status" value="1"/>
</dbReference>
<name>A0A6C0JUG3_9ZZZZ</name>
<sequence length="275" mass="32501">MLLTKFTGGTNYIAVSKFINTLYDKSIIPIIDYAKEGANNKYDVIKYVNQINLLISEIKTSNNDIGYALKLSSFKPYNAEQNIDIIIKNIINTNHKNKYIYFDAEHTNDFYDENIIFDKIIKKYENIDNLYLFKTYQMYKKNSLKQIENDMLKFDKIGFKLVRGAYYNKYNPELFKNKIDTDNNYNKAIELLISNTNNKICIATHNKFSIDYALSFKPGHNVYYAQLLGMGDSSTKYLIDNNKTVFKYVPYGSIFDMYPYLFRRLYENYEIIKYI</sequence>